<dbReference type="Proteomes" id="UP000243451">
    <property type="component" value="Unassembled WGS sequence"/>
</dbReference>
<gene>
    <name evidence="1" type="ORF">C1949_16015</name>
</gene>
<dbReference type="EMBL" id="PPSK01000019">
    <property type="protein sequence ID" value="POB01492.1"/>
    <property type="molecule type" value="Genomic_DNA"/>
</dbReference>
<dbReference type="OrthoDB" id="6785873at2"/>
<keyword evidence="2" id="KW-1185">Reference proteome</keyword>
<protein>
    <recommendedName>
        <fullName evidence="3">Tetratricopeptide repeat protein</fullName>
    </recommendedName>
</protein>
<sequence>MRAWIFSCLLLAAPVLAEQIDPRVYRALDDVRAAEQGGDQAAARLQLQAALPASAEGSLERALLQQRLAYMAIDAGDAEHAIHWLRESLNQHALGAEVEAQDRANLARLLMQQQRYRQAVMELEQLPTSDASRELLVQAYRELGEFSKALPLAEQVVRRRPEAGDIWYQLLVGMNYEIKRYSEAARWQQVLLTRAPDNRANWRQLASLQSLAGQQAKAAATMRLAQLAGVGLTPGDMETLVALHTRAGAPWQAARLLEQLLSDRLLDSTLERQRQLAQLWQAARDYPQALQLWLRVAAASGQSADRLQVAWLQYQQEQWQALQATLRGFQPSGTVQRNQVNLLRTLAEQALEVAQ</sequence>
<evidence type="ECO:0000313" key="1">
    <source>
        <dbReference type="EMBL" id="POB01492.1"/>
    </source>
</evidence>
<reference evidence="1 2" key="1">
    <citation type="submission" date="2018-01" db="EMBL/GenBank/DDBJ databases">
        <title>Draft genome of the type strain Pseudomonas oceani DSM 100277 isolated from the deep water in Okinawa trough, northwestern Pacific Ocean.</title>
        <authorList>
            <person name="Gomila M."/>
            <person name="Mulet M."/>
            <person name="Garcia-Valdes E."/>
            <person name="Lalucat J."/>
        </authorList>
    </citation>
    <scope>NUCLEOTIDE SEQUENCE [LARGE SCALE GENOMIC DNA]</scope>
    <source>
        <strain evidence="1 2">DSM 100277</strain>
    </source>
</reference>
<accession>A0A2P4ERT3</accession>
<dbReference type="AlphaFoldDB" id="A0A2P4ERT3"/>
<dbReference type="SUPFAM" id="SSF48452">
    <property type="entry name" value="TPR-like"/>
    <property type="match status" value="1"/>
</dbReference>
<dbReference type="InterPro" id="IPR011990">
    <property type="entry name" value="TPR-like_helical_dom_sf"/>
</dbReference>
<comment type="caution">
    <text evidence="1">The sequence shown here is derived from an EMBL/GenBank/DDBJ whole genome shotgun (WGS) entry which is preliminary data.</text>
</comment>
<dbReference type="Gene3D" id="1.25.40.10">
    <property type="entry name" value="Tetratricopeptide repeat domain"/>
    <property type="match status" value="1"/>
</dbReference>
<proteinExistence type="predicted"/>
<evidence type="ECO:0008006" key="3">
    <source>
        <dbReference type="Google" id="ProtNLM"/>
    </source>
</evidence>
<dbReference type="RefSeq" id="WP_104739465.1">
    <property type="nucleotide sequence ID" value="NZ_BMHR01000017.1"/>
</dbReference>
<evidence type="ECO:0000313" key="2">
    <source>
        <dbReference type="Proteomes" id="UP000243451"/>
    </source>
</evidence>
<name>A0A2P4ERT3_9GAMM</name>
<organism evidence="1 2">
    <name type="scientific">Halopseudomonas oceani</name>
    <dbReference type="NCBI Taxonomy" id="1708783"/>
    <lineage>
        <taxon>Bacteria</taxon>
        <taxon>Pseudomonadati</taxon>
        <taxon>Pseudomonadota</taxon>
        <taxon>Gammaproteobacteria</taxon>
        <taxon>Pseudomonadales</taxon>
        <taxon>Pseudomonadaceae</taxon>
        <taxon>Halopseudomonas</taxon>
    </lineage>
</organism>